<proteinExistence type="predicted"/>
<dbReference type="Proteomes" id="UP000503540">
    <property type="component" value="Chromosome"/>
</dbReference>
<accession>A0A6G9YBU9</accession>
<sequence length="285" mass="31051">MVRQEWLVSPIAERNSVMTRPFRFGVVAPLRTDVPTWRDRVRRIADSGYSTLLVPDFPQLQPAPGPMLATVAALTDLRVGTWVYASPLRPAWLTAWEAHSLSLLTEGRFEMGIGTGRPGIEDELRDKGMPAVPPPHERLAQIRETVRTLRELDGPDLHTPVAMAVLGPKAQALAAEVADTVTFVLGDHPRHEVARLASDFRALADVELALAVPVIGDTVAPHMAPPDTDTAALHAADALTVLPDDPAAAAEEIQRRREEIGFSYFVFGADFAERFAPIVAELAGR</sequence>
<protein>
    <submittedName>
        <fullName evidence="2">LLM class flavin-dependent oxidoreductase</fullName>
    </submittedName>
</protein>
<gene>
    <name evidence="2" type="ORF">F5544_13340</name>
</gene>
<evidence type="ECO:0000313" key="2">
    <source>
        <dbReference type="EMBL" id="QIS10557.1"/>
    </source>
</evidence>
<dbReference type="Gene3D" id="3.20.20.30">
    <property type="entry name" value="Luciferase-like domain"/>
    <property type="match status" value="1"/>
</dbReference>
<name>A0A6G9YBU9_9NOCA</name>
<evidence type="ECO:0000259" key="1">
    <source>
        <dbReference type="Pfam" id="PF00296"/>
    </source>
</evidence>
<reference evidence="2 3" key="1">
    <citation type="journal article" date="2019" name="ACS Chem. Biol.">
        <title>Identification and Mobilization of a Cryptic Antibiotic Biosynthesis Gene Locus from a Human-Pathogenic Nocardia Isolate.</title>
        <authorList>
            <person name="Herisse M."/>
            <person name="Ishida K."/>
            <person name="Porter J.L."/>
            <person name="Howden B."/>
            <person name="Hertweck C."/>
            <person name="Stinear T.P."/>
            <person name="Pidot S.J."/>
        </authorList>
    </citation>
    <scope>NUCLEOTIDE SEQUENCE [LARGE SCALE GENOMIC DNA]</scope>
    <source>
        <strain evidence="2 3">AUSMDU00012717</strain>
    </source>
</reference>
<dbReference type="InterPro" id="IPR011251">
    <property type="entry name" value="Luciferase-like_dom"/>
</dbReference>
<dbReference type="KEGG" id="nah:F5544_13340"/>
<dbReference type="EMBL" id="CP046172">
    <property type="protein sequence ID" value="QIS10557.1"/>
    <property type="molecule type" value="Genomic_DNA"/>
</dbReference>
<organism evidence="2 3">
    <name type="scientific">Nocardia arthritidis</name>
    <dbReference type="NCBI Taxonomy" id="228602"/>
    <lineage>
        <taxon>Bacteria</taxon>
        <taxon>Bacillati</taxon>
        <taxon>Actinomycetota</taxon>
        <taxon>Actinomycetes</taxon>
        <taxon>Mycobacteriales</taxon>
        <taxon>Nocardiaceae</taxon>
        <taxon>Nocardia</taxon>
    </lineage>
</organism>
<feature type="domain" description="Luciferase-like" evidence="1">
    <location>
        <begin position="35"/>
        <end position="240"/>
    </location>
</feature>
<dbReference type="AlphaFoldDB" id="A0A6G9YBU9"/>
<dbReference type="InterPro" id="IPR036661">
    <property type="entry name" value="Luciferase-like_sf"/>
</dbReference>
<dbReference type="GO" id="GO:0016705">
    <property type="term" value="F:oxidoreductase activity, acting on paired donors, with incorporation or reduction of molecular oxygen"/>
    <property type="evidence" value="ECO:0007669"/>
    <property type="project" value="InterPro"/>
</dbReference>
<dbReference type="SUPFAM" id="SSF51679">
    <property type="entry name" value="Bacterial luciferase-like"/>
    <property type="match status" value="1"/>
</dbReference>
<evidence type="ECO:0000313" key="3">
    <source>
        <dbReference type="Proteomes" id="UP000503540"/>
    </source>
</evidence>
<dbReference type="Pfam" id="PF00296">
    <property type="entry name" value="Bac_luciferase"/>
    <property type="match status" value="1"/>
</dbReference>
<keyword evidence="3" id="KW-1185">Reference proteome</keyword>